<evidence type="ECO:0000313" key="2">
    <source>
        <dbReference type="Proteomes" id="UP001409585"/>
    </source>
</evidence>
<evidence type="ECO:0000313" key="1">
    <source>
        <dbReference type="EMBL" id="GAA4951418.1"/>
    </source>
</evidence>
<dbReference type="Gene3D" id="3.60.20.10">
    <property type="entry name" value="Glutamine Phosphoribosylpyrophosphate, subunit 1, domain 1"/>
    <property type="match status" value="1"/>
</dbReference>
<dbReference type="EMBL" id="BAABLX010000029">
    <property type="protein sequence ID" value="GAA4951418.1"/>
    <property type="molecule type" value="Genomic_DNA"/>
</dbReference>
<accession>A0AAV3U5Y8</accession>
<dbReference type="InterPro" id="IPR016545">
    <property type="entry name" value="UCP009120_prtse"/>
</dbReference>
<sequence>MREEQKYVTYCLGIKVNQGIVMISDSRTSAGVDNISSYSKMWRYGIPGERQFVVCSAGNLATTQAVITQLEAEMAKGAKENLNTVANMAEAAAYLGRVNVKAQKGNTGGGPLFECTFLLAGEILGAASGLFMIYSAGNYIATSNHKPFLQIGEAKYGKPIMDRVIDLETPIESAALCGLVSMDATLRSNLTVGPPIEMNILEAGTLQPGYYTSYSEDDEFLRNLRASWDELMKDAFQRLAPLPWQPGQPSQSNF</sequence>
<protein>
    <submittedName>
        <fullName evidence="1">Proteasome-type protease</fullName>
    </submittedName>
</protein>
<dbReference type="Proteomes" id="UP001409585">
    <property type="component" value="Unassembled WGS sequence"/>
</dbReference>
<reference evidence="2" key="1">
    <citation type="journal article" date="2019" name="Int. J. Syst. Evol. Microbiol.">
        <title>The Global Catalogue of Microorganisms (GCM) 10K type strain sequencing project: providing services to taxonomists for standard genome sequencing and annotation.</title>
        <authorList>
            <consortium name="The Broad Institute Genomics Platform"/>
            <consortium name="The Broad Institute Genome Sequencing Center for Infectious Disease"/>
            <person name="Wu L."/>
            <person name="Ma J."/>
        </authorList>
    </citation>
    <scope>NUCLEOTIDE SEQUENCE [LARGE SCALE GENOMIC DNA]</scope>
    <source>
        <strain evidence="2">JCM 19134</strain>
    </source>
</reference>
<proteinExistence type="predicted"/>
<dbReference type="GO" id="GO:0005839">
    <property type="term" value="C:proteasome core complex"/>
    <property type="evidence" value="ECO:0007669"/>
    <property type="project" value="InterPro"/>
</dbReference>
<keyword evidence="1" id="KW-0645">Protease</keyword>
<comment type="caution">
    <text evidence="1">The sequence shown here is derived from an EMBL/GenBank/DDBJ whole genome shotgun (WGS) entry which is preliminary data.</text>
</comment>
<keyword evidence="2" id="KW-1185">Reference proteome</keyword>
<dbReference type="GO" id="GO:0008233">
    <property type="term" value="F:peptidase activity"/>
    <property type="evidence" value="ECO:0007669"/>
    <property type="project" value="UniProtKB-KW"/>
</dbReference>
<organism evidence="1 2">
    <name type="scientific">Halioxenophilus aromaticivorans</name>
    <dbReference type="NCBI Taxonomy" id="1306992"/>
    <lineage>
        <taxon>Bacteria</taxon>
        <taxon>Pseudomonadati</taxon>
        <taxon>Pseudomonadota</taxon>
        <taxon>Gammaproteobacteria</taxon>
        <taxon>Alteromonadales</taxon>
        <taxon>Alteromonadaceae</taxon>
        <taxon>Halioxenophilus</taxon>
    </lineage>
</organism>
<dbReference type="GO" id="GO:0051603">
    <property type="term" value="P:proteolysis involved in protein catabolic process"/>
    <property type="evidence" value="ECO:0007669"/>
    <property type="project" value="InterPro"/>
</dbReference>
<dbReference type="RefSeq" id="WP_345425388.1">
    <property type="nucleotide sequence ID" value="NZ_AP031496.1"/>
</dbReference>
<name>A0AAV3U5Y8_9ALTE</name>
<keyword evidence="1" id="KW-0378">Hydrolase</keyword>
<dbReference type="Pfam" id="PF00227">
    <property type="entry name" value="Proteasome"/>
    <property type="match status" value="1"/>
</dbReference>
<dbReference type="InterPro" id="IPR001353">
    <property type="entry name" value="Proteasome_sua/b"/>
</dbReference>
<keyword evidence="1" id="KW-0647">Proteasome</keyword>
<dbReference type="AlphaFoldDB" id="A0AAV3U5Y8"/>
<dbReference type="InterPro" id="IPR029055">
    <property type="entry name" value="Ntn_hydrolases_N"/>
</dbReference>
<dbReference type="SUPFAM" id="SSF56235">
    <property type="entry name" value="N-terminal nucleophile aminohydrolases (Ntn hydrolases)"/>
    <property type="match status" value="1"/>
</dbReference>
<dbReference type="PIRSF" id="PIRSF009120">
    <property type="entry name" value="UCP009120_prtse"/>
    <property type="match status" value="1"/>
</dbReference>
<gene>
    <name evidence="1" type="ORF">GCM10025791_34890</name>
</gene>